<keyword evidence="3" id="KW-1185">Reference proteome</keyword>
<evidence type="ECO:0000313" key="2">
    <source>
        <dbReference type="EMBL" id="TVY85358.1"/>
    </source>
</evidence>
<dbReference type="PANTHER" id="PTHR35910">
    <property type="entry name" value="2EXR DOMAIN-CONTAINING PROTEIN"/>
    <property type="match status" value="1"/>
</dbReference>
<dbReference type="Proteomes" id="UP000469558">
    <property type="component" value="Unassembled WGS sequence"/>
</dbReference>
<organism evidence="2 3">
    <name type="scientific">Lachnellula suecica</name>
    <dbReference type="NCBI Taxonomy" id="602035"/>
    <lineage>
        <taxon>Eukaryota</taxon>
        <taxon>Fungi</taxon>
        <taxon>Dikarya</taxon>
        <taxon>Ascomycota</taxon>
        <taxon>Pezizomycotina</taxon>
        <taxon>Leotiomycetes</taxon>
        <taxon>Helotiales</taxon>
        <taxon>Lachnaceae</taxon>
        <taxon>Lachnellula</taxon>
    </lineage>
</organism>
<accession>A0A8T9CIB3</accession>
<gene>
    <name evidence="2" type="ORF">LSUE1_G000307</name>
</gene>
<reference evidence="2 3" key="1">
    <citation type="submission" date="2018-05" db="EMBL/GenBank/DDBJ databases">
        <title>Genome sequencing and assembly of the regulated plant pathogen Lachnellula willkommii and related sister species for the development of diagnostic species identification markers.</title>
        <authorList>
            <person name="Giroux E."/>
            <person name="Bilodeau G."/>
        </authorList>
    </citation>
    <scope>NUCLEOTIDE SEQUENCE [LARGE SCALE GENOMIC DNA]</scope>
    <source>
        <strain evidence="2 3">CBS 268.59</strain>
    </source>
</reference>
<dbReference type="EMBL" id="QGMK01000011">
    <property type="protein sequence ID" value="TVY85358.1"/>
    <property type="molecule type" value="Genomic_DNA"/>
</dbReference>
<dbReference type="Pfam" id="PF20150">
    <property type="entry name" value="2EXR"/>
    <property type="match status" value="1"/>
</dbReference>
<proteinExistence type="predicted"/>
<dbReference type="OrthoDB" id="3473305at2759"/>
<sequence length="242" mass="28316">MSSSDNSQPATCTSFHVFPRLPIELRFKVWECTSMAARTLELTYLFREPERRFRTEQQVPAVLRVCRESRRVGKRIYQLSFGTSKCPPKTYFNPISDIIYFGFRIWDDEVRVILKFFRRMAEYLEEKDQIQRIALSEHLWRVDRKGSLFAPTNSLGTARKIELFHESFPHLKELMLVTDQDECEDEDDIEAEWETIAGVSLVKRQSAEQDVVQKAVIANFDALRKDYPDELFPDVVAMGYGV</sequence>
<name>A0A8T9CIB3_9HELO</name>
<feature type="domain" description="2EXR" evidence="1">
    <location>
        <begin position="15"/>
        <end position="99"/>
    </location>
</feature>
<evidence type="ECO:0000313" key="3">
    <source>
        <dbReference type="Proteomes" id="UP000469558"/>
    </source>
</evidence>
<comment type="caution">
    <text evidence="2">The sequence shown here is derived from an EMBL/GenBank/DDBJ whole genome shotgun (WGS) entry which is preliminary data.</text>
</comment>
<protein>
    <recommendedName>
        <fullName evidence="1">2EXR domain-containing protein</fullName>
    </recommendedName>
</protein>
<dbReference type="PANTHER" id="PTHR35910:SF6">
    <property type="entry name" value="2EXR DOMAIN-CONTAINING PROTEIN"/>
    <property type="match status" value="1"/>
</dbReference>
<dbReference type="AlphaFoldDB" id="A0A8T9CIB3"/>
<evidence type="ECO:0000259" key="1">
    <source>
        <dbReference type="Pfam" id="PF20150"/>
    </source>
</evidence>
<dbReference type="InterPro" id="IPR045518">
    <property type="entry name" value="2EXR"/>
</dbReference>